<dbReference type="AlphaFoldDB" id="A0A224Y4B6"/>
<proteinExistence type="predicted"/>
<organism evidence="2">
    <name type="scientific">Panstrongylus lignarius</name>
    <dbReference type="NCBI Taxonomy" id="156445"/>
    <lineage>
        <taxon>Eukaryota</taxon>
        <taxon>Metazoa</taxon>
        <taxon>Ecdysozoa</taxon>
        <taxon>Arthropoda</taxon>
        <taxon>Hexapoda</taxon>
        <taxon>Insecta</taxon>
        <taxon>Pterygota</taxon>
        <taxon>Neoptera</taxon>
        <taxon>Paraneoptera</taxon>
        <taxon>Hemiptera</taxon>
        <taxon>Heteroptera</taxon>
        <taxon>Panheteroptera</taxon>
        <taxon>Cimicomorpha</taxon>
        <taxon>Reduviidae</taxon>
        <taxon>Triatominae</taxon>
        <taxon>Panstrongylus</taxon>
    </lineage>
</organism>
<feature type="compositionally biased region" description="Basic and acidic residues" evidence="1">
    <location>
        <begin position="63"/>
        <end position="81"/>
    </location>
</feature>
<sequence>MFNSSCKIFLTVSLSAFTVSAIIRMLIRRSPRTISLILVTVCGVETETGRPGRCSSSVLSRPSENRLYHSKTRARDREFSP</sequence>
<feature type="region of interest" description="Disordered" evidence="1">
    <location>
        <begin position="47"/>
        <end position="81"/>
    </location>
</feature>
<evidence type="ECO:0000313" key="2">
    <source>
        <dbReference type="EMBL" id="JAW15533.1"/>
    </source>
</evidence>
<protein>
    <submittedName>
        <fullName evidence="2">Putative secreted protein</fullName>
    </submittedName>
</protein>
<accession>A0A224Y4B6</accession>
<dbReference type="EMBL" id="GFTR01000893">
    <property type="protein sequence ID" value="JAW15533.1"/>
    <property type="molecule type" value="Transcribed_RNA"/>
</dbReference>
<reference evidence="2" key="1">
    <citation type="journal article" date="2018" name="PLoS Negl. Trop. Dis.">
        <title>An insight into the salivary gland and fat body transcriptome of Panstrongylus lignarius (Hemiptera: Heteroptera), the main vector of Chagas disease in Peru.</title>
        <authorList>
            <person name="Nevoa J.C."/>
            <person name="Mendes M.T."/>
            <person name="da Silva M.V."/>
            <person name="Soares S.C."/>
            <person name="Oliveira C.J.F."/>
            <person name="Ribeiro J.M.C."/>
        </authorList>
    </citation>
    <scope>NUCLEOTIDE SEQUENCE</scope>
</reference>
<evidence type="ECO:0000256" key="1">
    <source>
        <dbReference type="SAM" id="MobiDB-lite"/>
    </source>
</evidence>
<name>A0A224Y4B6_9HEMI</name>